<protein>
    <submittedName>
        <fullName evidence="1">Uncharacterized protein</fullName>
    </submittedName>
</protein>
<evidence type="ECO:0000313" key="2">
    <source>
        <dbReference type="Proteomes" id="UP000006727"/>
    </source>
</evidence>
<evidence type="ECO:0000313" key="1">
    <source>
        <dbReference type="EnsemblPlants" id="Pp3c2_35750V3.2"/>
    </source>
</evidence>
<dbReference type="Proteomes" id="UP000006727">
    <property type="component" value="Chromosome 2"/>
</dbReference>
<proteinExistence type="predicted"/>
<reference evidence="1" key="3">
    <citation type="submission" date="2020-12" db="UniProtKB">
        <authorList>
            <consortium name="EnsemblPlants"/>
        </authorList>
    </citation>
    <scope>IDENTIFICATION</scope>
</reference>
<keyword evidence="2" id="KW-1185">Reference proteome</keyword>
<dbReference type="EnsemblPlants" id="Pp3c2_35750V3.2">
    <property type="protein sequence ID" value="Pp3c2_35750V3.2"/>
    <property type="gene ID" value="Pp3c2_35750"/>
</dbReference>
<name>A0A7I4DB70_PHYPA</name>
<dbReference type="Gramene" id="Pp3c2_35750V3.2">
    <property type="protein sequence ID" value="Pp3c2_35750V3.2"/>
    <property type="gene ID" value="Pp3c2_35750"/>
</dbReference>
<reference evidence="1 2" key="1">
    <citation type="journal article" date="2008" name="Science">
        <title>The Physcomitrella genome reveals evolutionary insights into the conquest of land by plants.</title>
        <authorList>
            <person name="Rensing S."/>
            <person name="Lang D."/>
            <person name="Zimmer A."/>
            <person name="Terry A."/>
            <person name="Salamov A."/>
            <person name="Shapiro H."/>
            <person name="Nishiyama T."/>
            <person name="Perroud P.-F."/>
            <person name="Lindquist E."/>
            <person name="Kamisugi Y."/>
            <person name="Tanahashi T."/>
            <person name="Sakakibara K."/>
            <person name="Fujita T."/>
            <person name="Oishi K."/>
            <person name="Shin-I T."/>
            <person name="Kuroki Y."/>
            <person name="Toyoda A."/>
            <person name="Suzuki Y."/>
            <person name="Hashimoto A."/>
            <person name="Yamaguchi K."/>
            <person name="Sugano A."/>
            <person name="Kohara Y."/>
            <person name="Fujiyama A."/>
            <person name="Anterola A."/>
            <person name="Aoki S."/>
            <person name="Ashton N."/>
            <person name="Barbazuk W.B."/>
            <person name="Barker E."/>
            <person name="Bennetzen J."/>
            <person name="Bezanilla M."/>
            <person name="Blankenship R."/>
            <person name="Cho S.H."/>
            <person name="Dutcher S."/>
            <person name="Estelle M."/>
            <person name="Fawcett J.A."/>
            <person name="Gundlach H."/>
            <person name="Hanada K."/>
            <person name="Heyl A."/>
            <person name="Hicks K.A."/>
            <person name="Hugh J."/>
            <person name="Lohr M."/>
            <person name="Mayer K."/>
            <person name="Melkozernov A."/>
            <person name="Murata T."/>
            <person name="Nelson D."/>
            <person name="Pils B."/>
            <person name="Prigge M."/>
            <person name="Reiss B."/>
            <person name="Renner T."/>
            <person name="Rombauts S."/>
            <person name="Rushton P."/>
            <person name="Sanderfoot A."/>
            <person name="Schween G."/>
            <person name="Shiu S.-H."/>
            <person name="Stueber K."/>
            <person name="Theodoulou F.L."/>
            <person name="Tu H."/>
            <person name="Van de Peer Y."/>
            <person name="Verrier P.J."/>
            <person name="Waters E."/>
            <person name="Wood A."/>
            <person name="Yang L."/>
            <person name="Cove D."/>
            <person name="Cuming A."/>
            <person name="Hasebe M."/>
            <person name="Lucas S."/>
            <person name="Mishler D.B."/>
            <person name="Reski R."/>
            <person name="Grigoriev I."/>
            <person name="Quatrano R.S."/>
            <person name="Boore J.L."/>
        </authorList>
    </citation>
    <scope>NUCLEOTIDE SEQUENCE [LARGE SCALE GENOMIC DNA]</scope>
    <source>
        <strain evidence="1 2">cv. Gransden 2004</strain>
    </source>
</reference>
<dbReference type="EMBL" id="ABEU02000002">
    <property type="status" value="NOT_ANNOTATED_CDS"/>
    <property type="molecule type" value="Genomic_DNA"/>
</dbReference>
<reference evidence="1 2" key="2">
    <citation type="journal article" date="2018" name="Plant J.">
        <title>The Physcomitrella patens chromosome-scale assembly reveals moss genome structure and evolution.</title>
        <authorList>
            <person name="Lang D."/>
            <person name="Ullrich K.K."/>
            <person name="Murat F."/>
            <person name="Fuchs J."/>
            <person name="Jenkins J."/>
            <person name="Haas F.B."/>
            <person name="Piednoel M."/>
            <person name="Gundlach H."/>
            <person name="Van Bel M."/>
            <person name="Meyberg R."/>
            <person name="Vives C."/>
            <person name="Morata J."/>
            <person name="Symeonidi A."/>
            <person name="Hiss M."/>
            <person name="Muchero W."/>
            <person name="Kamisugi Y."/>
            <person name="Saleh O."/>
            <person name="Blanc G."/>
            <person name="Decker E.L."/>
            <person name="van Gessel N."/>
            <person name="Grimwood J."/>
            <person name="Hayes R.D."/>
            <person name="Graham S.W."/>
            <person name="Gunter L.E."/>
            <person name="McDaniel S.F."/>
            <person name="Hoernstein S.N.W."/>
            <person name="Larsson A."/>
            <person name="Li F.W."/>
            <person name="Perroud P.F."/>
            <person name="Phillips J."/>
            <person name="Ranjan P."/>
            <person name="Rokshar D.S."/>
            <person name="Rothfels C.J."/>
            <person name="Schneider L."/>
            <person name="Shu S."/>
            <person name="Stevenson D.W."/>
            <person name="Thummler F."/>
            <person name="Tillich M."/>
            <person name="Villarreal Aguilar J.C."/>
            <person name="Widiez T."/>
            <person name="Wong G.K."/>
            <person name="Wymore A."/>
            <person name="Zhang Y."/>
            <person name="Zimmer A.D."/>
            <person name="Quatrano R.S."/>
            <person name="Mayer K.F.X."/>
            <person name="Goodstein D."/>
            <person name="Casacuberta J.M."/>
            <person name="Vandepoele K."/>
            <person name="Reski R."/>
            <person name="Cuming A.C."/>
            <person name="Tuskan G.A."/>
            <person name="Maumus F."/>
            <person name="Salse J."/>
            <person name="Schmutz J."/>
            <person name="Rensing S.A."/>
        </authorList>
    </citation>
    <scope>NUCLEOTIDE SEQUENCE [LARGE SCALE GENOMIC DNA]</scope>
    <source>
        <strain evidence="1 2">cv. Gransden 2004</strain>
    </source>
</reference>
<accession>A0A7I4DB70</accession>
<dbReference type="AlphaFoldDB" id="A0A7I4DB70"/>
<gene>
    <name evidence="1" type="primary">LOC112278519</name>
</gene>
<sequence length="114" mass="12949">MAAVPHRDPPFPLSHPTLLLNRSFGTFSSATLRSCSFDSFEYYHGAIVNWFCVDSAFCISLRNRERESERDKAGESLRELNLKKVMFKLRCHDGRGGAGFHSIMNNQADDTHLL</sequence>
<organism evidence="1 2">
    <name type="scientific">Physcomitrium patens</name>
    <name type="common">Spreading-leaved earth moss</name>
    <name type="synonym">Physcomitrella patens</name>
    <dbReference type="NCBI Taxonomy" id="3218"/>
    <lineage>
        <taxon>Eukaryota</taxon>
        <taxon>Viridiplantae</taxon>
        <taxon>Streptophyta</taxon>
        <taxon>Embryophyta</taxon>
        <taxon>Bryophyta</taxon>
        <taxon>Bryophytina</taxon>
        <taxon>Bryopsida</taxon>
        <taxon>Funariidae</taxon>
        <taxon>Funariales</taxon>
        <taxon>Funariaceae</taxon>
        <taxon>Physcomitrium</taxon>
    </lineage>
</organism>